<reference evidence="1" key="2">
    <citation type="submission" date="2013-09" db="EMBL/GenBank/DDBJ databases">
        <title>Draft genome sequence of Anaerotruncus colihominis(DSM 17241).</title>
        <authorList>
            <person name="Sudarsanam P."/>
            <person name="Ley R."/>
            <person name="Guruge J."/>
            <person name="Turnbaugh P.J."/>
            <person name="Mahowald M."/>
            <person name="Liep D."/>
            <person name="Gordon J."/>
        </authorList>
    </citation>
    <scope>NUCLEOTIDE SEQUENCE</scope>
    <source>
        <strain evidence="1">DSM 17241</strain>
    </source>
</reference>
<accession>B0PDC4</accession>
<dbReference type="AlphaFoldDB" id="B0PDC4"/>
<evidence type="ECO:0000313" key="1">
    <source>
        <dbReference type="EMBL" id="EDS10477.1"/>
    </source>
</evidence>
<keyword evidence="2" id="KW-1185">Reference proteome</keyword>
<organism evidence="1 2">
    <name type="scientific">Anaerotruncus colihominis DSM 17241</name>
    <dbReference type="NCBI Taxonomy" id="445972"/>
    <lineage>
        <taxon>Bacteria</taxon>
        <taxon>Bacillati</taxon>
        <taxon>Bacillota</taxon>
        <taxon>Clostridia</taxon>
        <taxon>Eubacteriales</taxon>
        <taxon>Oscillospiraceae</taxon>
        <taxon>Anaerotruncus</taxon>
    </lineage>
</organism>
<protein>
    <submittedName>
        <fullName evidence="1">Uncharacterized protein</fullName>
    </submittedName>
</protein>
<proteinExistence type="predicted"/>
<dbReference type="HOGENOM" id="CLU_1700576_0_0_9"/>
<evidence type="ECO:0000313" key="2">
    <source>
        <dbReference type="Proteomes" id="UP000003803"/>
    </source>
</evidence>
<sequence>MAVKFGHEALTETHDLVVAFALRIKVTAAFAAADGQTSEGVFKDLLKAEEFQDALIDARMKAQATLIGADRTVELDAVSPVDLILALVVDPRNTEADDALRFDKAFKQLGLLIFGMALQDAAQGVENLGGCLKKFRLMRVFFLDRSQDLINIAH</sequence>
<name>B0PDC4_9FIRM</name>
<dbReference type="eggNOG" id="ENOG5034BSC">
    <property type="taxonomic scope" value="Bacteria"/>
</dbReference>
<reference evidence="1" key="1">
    <citation type="submission" date="2007-11" db="EMBL/GenBank/DDBJ databases">
        <authorList>
            <person name="Fulton L."/>
            <person name="Clifton S."/>
            <person name="Fulton B."/>
            <person name="Xu J."/>
            <person name="Minx P."/>
            <person name="Pepin K.H."/>
            <person name="Johnson M."/>
            <person name="Thiruvilangam P."/>
            <person name="Bhonagiri V."/>
            <person name="Nash W.E."/>
            <person name="Mardis E.R."/>
            <person name="Wilson R.K."/>
        </authorList>
    </citation>
    <scope>NUCLEOTIDE SEQUENCE [LARGE SCALE GENOMIC DNA]</scope>
    <source>
        <strain evidence="1">DSM 17241</strain>
    </source>
</reference>
<comment type="caution">
    <text evidence="1">The sequence shown here is derived from an EMBL/GenBank/DDBJ whole genome shotgun (WGS) entry which is preliminary data.</text>
</comment>
<dbReference type="EMBL" id="ABGD02000024">
    <property type="protein sequence ID" value="EDS10477.1"/>
    <property type="molecule type" value="Genomic_DNA"/>
</dbReference>
<dbReference type="Proteomes" id="UP000003803">
    <property type="component" value="Unassembled WGS sequence"/>
</dbReference>
<gene>
    <name evidence="1" type="ORF">ANACOL_03079</name>
</gene>